<dbReference type="AlphaFoldDB" id="T1HC88"/>
<evidence type="ECO:0000259" key="5">
    <source>
        <dbReference type="Pfam" id="PF00082"/>
    </source>
</evidence>
<dbReference type="GO" id="GO:0043005">
    <property type="term" value="C:neuron projection"/>
    <property type="evidence" value="ECO:0007669"/>
    <property type="project" value="TreeGrafter"/>
</dbReference>
<dbReference type="InterPro" id="IPR023828">
    <property type="entry name" value="Peptidase_S8_Ser-AS"/>
</dbReference>
<organism evidence="6 7">
    <name type="scientific">Rhodnius prolixus</name>
    <name type="common">Triatomid bug</name>
    <dbReference type="NCBI Taxonomy" id="13249"/>
    <lineage>
        <taxon>Eukaryota</taxon>
        <taxon>Metazoa</taxon>
        <taxon>Ecdysozoa</taxon>
        <taxon>Arthropoda</taxon>
        <taxon>Hexapoda</taxon>
        <taxon>Insecta</taxon>
        <taxon>Pterygota</taxon>
        <taxon>Neoptera</taxon>
        <taxon>Paraneoptera</taxon>
        <taxon>Hemiptera</taxon>
        <taxon>Heteroptera</taxon>
        <taxon>Panheteroptera</taxon>
        <taxon>Cimicomorpha</taxon>
        <taxon>Reduviidae</taxon>
        <taxon>Triatominae</taxon>
        <taxon>Rhodnius</taxon>
    </lineage>
</organism>
<proteinExistence type="inferred from homology"/>
<evidence type="ECO:0000313" key="6">
    <source>
        <dbReference type="EnsemblMetazoa" id="RPRC001652-PA"/>
    </source>
</evidence>
<reference evidence="6" key="1">
    <citation type="submission" date="2015-05" db="UniProtKB">
        <authorList>
            <consortium name="EnsemblMetazoa"/>
        </authorList>
    </citation>
    <scope>IDENTIFICATION</scope>
</reference>
<keyword evidence="3" id="KW-0720">Serine protease</keyword>
<dbReference type="PROSITE" id="PS51892">
    <property type="entry name" value="SUBTILASE"/>
    <property type="match status" value="1"/>
</dbReference>
<accession>T1HC88</accession>
<evidence type="ECO:0000256" key="1">
    <source>
        <dbReference type="ARBA" id="ARBA00022670"/>
    </source>
</evidence>
<dbReference type="STRING" id="13249.T1HC88"/>
<dbReference type="Pfam" id="PF00082">
    <property type="entry name" value="Peptidase_S8"/>
    <property type="match status" value="1"/>
</dbReference>
<evidence type="ECO:0000256" key="4">
    <source>
        <dbReference type="PROSITE-ProRule" id="PRU01240"/>
    </source>
</evidence>
<dbReference type="HOGENOM" id="CLU_068978_1_0_1"/>
<dbReference type="InParanoid" id="T1HC88"/>
<dbReference type="OMA" id="RICTIVV"/>
<dbReference type="Gene3D" id="3.40.50.200">
    <property type="entry name" value="Peptidase S8/S53 domain"/>
    <property type="match status" value="1"/>
</dbReference>
<name>T1HC88_RHOPR</name>
<protein>
    <submittedName>
        <fullName evidence="6">Peptidase_S8 domain-containing protein</fullName>
    </submittedName>
</protein>
<dbReference type="InterPro" id="IPR036852">
    <property type="entry name" value="Peptidase_S8/S53_dom_sf"/>
</dbReference>
<dbReference type="GO" id="GO:0004252">
    <property type="term" value="F:serine-type endopeptidase activity"/>
    <property type="evidence" value="ECO:0007669"/>
    <property type="project" value="InterPro"/>
</dbReference>
<dbReference type="EMBL" id="ACPB03003564">
    <property type="status" value="NOT_ANNOTATED_CDS"/>
    <property type="molecule type" value="Genomic_DNA"/>
</dbReference>
<evidence type="ECO:0000256" key="2">
    <source>
        <dbReference type="ARBA" id="ARBA00022801"/>
    </source>
</evidence>
<sequence>MDKIDVFSNSWGPADDGKAMDEPGRLLTKVLYKGITEGRNGKGIIYIFASGNGKFHGDNCGADGYINSIFTVPVASASQEGKAVYYGERCAAIMATAYSSGSPRNEMIATTNLNNSCTVRHSGTSAAAPLAAGIAALVLQANPELTWRDFQHLIAWTSEVAVLGANPDWILNGAGYWVNRNFGFGLLNAFKLVTMARQMKTVPSKSICIIPIKLR</sequence>
<keyword evidence="1" id="KW-0645">Protease</keyword>
<dbReference type="GO" id="GO:0005615">
    <property type="term" value="C:extracellular space"/>
    <property type="evidence" value="ECO:0007669"/>
    <property type="project" value="TreeGrafter"/>
</dbReference>
<dbReference type="SUPFAM" id="SSF52743">
    <property type="entry name" value="Subtilisin-like"/>
    <property type="match status" value="1"/>
</dbReference>
<dbReference type="PROSITE" id="PS00138">
    <property type="entry name" value="SUBTILASE_SER"/>
    <property type="match status" value="1"/>
</dbReference>
<keyword evidence="7" id="KW-1185">Reference proteome</keyword>
<comment type="caution">
    <text evidence="4">Lacks conserved residue(s) required for the propagation of feature annotation.</text>
</comment>
<dbReference type="Proteomes" id="UP000015103">
    <property type="component" value="Unassembled WGS sequence"/>
</dbReference>
<dbReference type="InterPro" id="IPR000209">
    <property type="entry name" value="Peptidase_S8/S53_dom"/>
</dbReference>
<dbReference type="eggNOG" id="KOG3525">
    <property type="taxonomic scope" value="Eukaryota"/>
</dbReference>
<evidence type="ECO:0000313" key="7">
    <source>
        <dbReference type="Proteomes" id="UP000015103"/>
    </source>
</evidence>
<dbReference type="GO" id="GO:0016020">
    <property type="term" value="C:membrane"/>
    <property type="evidence" value="ECO:0007669"/>
    <property type="project" value="TreeGrafter"/>
</dbReference>
<dbReference type="GO" id="GO:0016486">
    <property type="term" value="P:peptide hormone processing"/>
    <property type="evidence" value="ECO:0007669"/>
    <property type="project" value="TreeGrafter"/>
</dbReference>
<comment type="similarity">
    <text evidence="4">Belongs to the peptidase S8 family.</text>
</comment>
<evidence type="ECO:0000256" key="3">
    <source>
        <dbReference type="ARBA" id="ARBA00022825"/>
    </source>
</evidence>
<dbReference type="PANTHER" id="PTHR42884">
    <property type="entry name" value="PROPROTEIN CONVERTASE SUBTILISIN/KEXIN-RELATED"/>
    <property type="match status" value="1"/>
</dbReference>
<feature type="domain" description="Peptidase S8/S53" evidence="5">
    <location>
        <begin position="2"/>
        <end position="185"/>
    </location>
</feature>
<dbReference type="PANTHER" id="PTHR42884:SF14">
    <property type="entry name" value="NEUROENDOCRINE CONVERTASE 1"/>
    <property type="match status" value="1"/>
</dbReference>
<dbReference type="EnsemblMetazoa" id="RPRC001652-RA">
    <property type="protein sequence ID" value="RPRC001652-PA"/>
    <property type="gene ID" value="RPRC001652"/>
</dbReference>
<dbReference type="VEuPathDB" id="VectorBase:RPRC001652"/>
<keyword evidence="2" id="KW-0378">Hydrolase</keyword>